<proteinExistence type="inferred from homology"/>
<comment type="caution">
    <text evidence="5">The sequence shown here is derived from an EMBL/GenBank/DDBJ whole genome shotgun (WGS) entry which is preliminary data.</text>
</comment>
<evidence type="ECO:0000259" key="4">
    <source>
        <dbReference type="Pfam" id="PF00582"/>
    </source>
</evidence>
<evidence type="ECO:0000313" key="5">
    <source>
        <dbReference type="EMBL" id="MFC4127769.1"/>
    </source>
</evidence>
<dbReference type="Pfam" id="PF00582">
    <property type="entry name" value="Usp"/>
    <property type="match status" value="2"/>
</dbReference>
<dbReference type="SUPFAM" id="SSF52402">
    <property type="entry name" value="Adenine nucleotide alpha hydrolases-like"/>
    <property type="match status" value="2"/>
</dbReference>
<organism evidence="5 6">
    <name type="scientific">Nocardia rhizosphaerae</name>
    <dbReference type="NCBI Taxonomy" id="1691571"/>
    <lineage>
        <taxon>Bacteria</taxon>
        <taxon>Bacillati</taxon>
        <taxon>Actinomycetota</taxon>
        <taxon>Actinomycetes</taxon>
        <taxon>Mycobacteriales</taxon>
        <taxon>Nocardiaceae</taxon>
        <taxon>Nocardia</taxon>
    </lineage>
</organism>
<protein>
    <submittedName>
        <fullName evidence="5">Universal stress protein</fullName>
    </submittedName>
</protein>
<keyword evidence="2" id="KW-0547">Nucleotide-binding</keyword>
<dbReference type="PRINTS" id="PR01438">
    <property type="entry name" value="UNVRSLSTRESS"/>
</dbReference>
<dbReference type="PANTHER" id="PTHR46268:SF27">
    <property type="entry name" value="UNIVERSAL STRESS PROTEIN RV2623"/>
    <property type="match status" value="1"/>
</dbReference>
<dbReference type="Proteomes" id="UP001595767">
    <property type="component" value="Unassembled WGS sequence"/>
</dbReference>
<evidence type="ECO:0000256" key="2">
    <source>
        <dbReference type="ARBA" id="ARBA00022741"/>
    </source>
</evidence>
<accession>A0ABV8LBV6</accession>
<dbReference type="InterPro" id="IPR006015">
    <property type="entry name" value="Universal_stress_UspA"/>
</dbReference>
<keyword evidence="6" id="KW-1185">Reference proteome</keyword>
<gene>
    <name evidence="5" type="ORF">ACFOW8_22845</name>
</gene>
<dbReference type="InterPro" id="IPR014729">
    <property type="entry name" value="Rossmann-like_a/b/a_fold"/>
</dbReference>
<dbReference type="InterPro" id="IPR006016">
    <property type="entry name" value="UspA"/>
</dbReference>
<dbReference type="EMBL" id="JBHSBA010000015">
    <property type="protein sequence ID" value="MFC4127769.1"/>
    <property type="molecule type" value="Genomic_DNA"/>
</dbReference>
<evidence type="ECO:0000256" key="1">
    <source>
        <dbReference type="ARBA" id="ARBA00008791"/>
    </source>
</evidence>
<comment type="similarity">
    <text evidence="1">Belongs to the universal stress protein A family.</text>
</comment>
<keyword evidence="3" id="KW-0067">ATP-binding</keyword>
<evidence type="ECO:0000313" key="6">
    <source>
        <dbReference type="Proteomes" id="UP001595767"/>
    </source>
</evidence>
<feature type="domain" description="UspA" evidence="4">
    <location>
        <begin position="164"/>
        <end position="301"/>
    </location>
</feature>
<name>A0ABV8LBV6_9NOCA</name>
<dbReference type="RefSeq" id="WP_378553458.1">
    <property type="nucleotide sequence ID" value="NZ_JBHSBA010000015.1"/>
</dbReference>
<feature type="domain" description="UspA" evidence="4">
    <location>
        <begin position="16"/>
        <end position="153"/>
    </location>
</feature>
<evidence type="ECO:0000256" key="3">
    <source>
        <dbReference type="ARBA" id="ARBA00022840"/>
    </source>
</evidence>
<sequence>MTTPHPRPPAEDRTAPIVVGVDGSDHGEAAVRWAARNAAATACPLHLVHALDLAAGTAFGPFDLYVPPVTATLRTRGAAVLDSARRIAAEVDPRVPVEIELTEEVPAAALIARSAHARMTVLGAEGHGGTLRHLGSTLLAVTAHGHGVVTVVRSIDPLDPPVGPVVVGVDGSAFGQAAVEVAFTEASRRGAALVAVHCWTDLRFERLAGLLDVVDEDPEVEAAAAAALAEQLDGWPEKFPDVPVRTQVYRHGPAHHLVEWSRTAQLVVAGSRGRGGFHGLLLGSTSNALVQHAFCPVMIVHPR</sequence>
<reference evidence="6" key="1">
    <citation type="journal article" date="2019" name="Int. J. Syst. Evol. Microbiol.">
        <title>The Global Catalogue of Microorganisms (GCM) 10K type strain sequencing project: providing services to taxonomists for standard genome sequencing and annotation.</title>
        <authorList>
            <consortium name="The Broad Institute Genomics Platform"/>
            <consortium name="The Broad Institute Genome Sequencing Center for Infectious Disease"/>
            <person name="Wu L."/>
            <person name="Ma J."/>
        </authorList>
    </citation>
    <scope>NUCLEOTIDE SEQUENCE [LARGE SCALE GENOMIC DNA]</scope>
    <source>
        <strain evidence="6">CGMCC 4.7204</strain>
    </source>
</reference>
<dbReference type="Gene3D" id="3.40.50.620">
    <property type="entry name" value="HUPs"/>
    <property type="match status" value="2"/>
</dbReference>
<dbReference type="PANTHER" id="PTHR46268">
    <property type="entry name" value="STRESS RESPONSE PROTEIN NHAX"/>
    <property type="match status" value="1"/>
</dbReference>